<evidence type="ECO:0000313" key="1">
    <source>
        <dbReference type="EMBL" id="CAG8434320.1"/>
    </source>
</evidence>
<accession>A0ACA9JTT8</accession>
<reference evidence="1" key="1">
    <citation type="submission" date="2021-06" db="EMBL/GenBank/DDBJ databases">
        <authorList>
            <person name="Kallberg Y."/>
            <person name="Tangrot J."/>
            <person name="Rosling A."/>
        </authorList>
    </citation>
    <scope>NUCLEOTIDE SEQUENCE</scope>
    <source>
        <strain evidence="1">AU212A</strain>
    </source>
</reference>
<dbReference type="EMBL" id="CAJVPM010000017">
    <property type="protein sequence ID" value="CAG8434320.1"/>
    <property type="molecule type" value="Genomic_DNA"/>
</dbReference>
<organism evidence="1 2">
    <name type="scientific">Scutellospora calospora</name>
    <dbReference type="NCBI Taxonomy" id="85575"/>
    <lineage>
        <taxon>Eukaryota</taxon>
        <taxon>Fungi</taxon>
        <taxon>Fungi incertae sedis</taxon>
        <taxon>Mucoromycota</taxon>
        <taxon>Glomeromycotina</taxon>
        <taxon>Glomeromycetes</taxon>
        <taxon>Diversisporales</taxon>
        <taxon>Gigasporaceae</taxon>
        <taxon>Scutellospora</taxon>
    </lineage>
</organism>
<gene>
    <name evidence="1" type="ORF">SCALOS_LOCUS59</name>
</gene>
<keyword evidence="2" id="KW-1185">Reference proteome</keyword>
<comment type="caution">
    <text evidence="1">The sequence shown here is derived from an EMBL/GenBank/DDBJ whole genome shotgun (WGS) entry which is preliminary data.</text>
</comment>
<sequence length="533" mass="63547">MSGGDKFSHVCYTSYHCYECRESFKYNQRNRESPEEREKMNKEDKIPICNLCNVKHFRCKGKKCKMCCKKNSCDSYPCKYCLENDIECKYTIIQTKQEFENFKKGGLTAYAVQLENTKNGKAHVQGYCQFNERKTKKDLRELFKDNTIWIPKKKMRGNSDENRFYATKDHNPCVKHKKKGCVCHHNGINCEICNDKCPIKTKARIEGLVDKVGPFEFGKFPKKKYEEFEAIIEGNRLLSEGATPLEVFKHNKDKVTYSSNYSNMGRIYRDVKEERTKIKGNRFWRPFTVYIYGPGGSGKTGFVKALFRDEYYDKPKKKRNGSNWWNRYEGQDIVLLDEFYTKIEWDDMVNILNDEEAYNFGQRNGDDDSNKRSLEQFERRLDYIIEFRGKWHNDINKCTTEIIFHKGDEQKFRNMEWDVEYNNDEYTIEEVVEMGEIFMEGIEGEHFDENDIVYWRRKFPDYKIRYLQDYPNCKKMRDYKKVIKRKVEDIIEISEFSNKKIKMMDNNIILNDNINIGIIEVGNNEISDNEIDI</sequence>
<proteinExistence type="predicted"/>
<protein>
    <submittedName>
        <fullName evidence="1">6453_t:CDS:1</fullName>
    </submittedName>
</protein>
<dbReference type="Proteomes" id="UP000789860">
    <property type="component" value="Unassembled WGS sequence"/>
</dbReference>
<evidence type="ECO:0000313" key="2">
    <source>
        <dbReference type="Proteomes" id="UP000789860"/>
    </source>
</evidence>
<name>A0ACA9JTT8_9GLOM</name>